<dbReference type="Proteomes" id="UP000218041">
    <property type="component" value="Unassembled WGS sequence"/>
</dbReference>
<feature type="binding site" evidence="3">
    <location>
        <position position="252"/>
    </location>
    <ligand>
        <name>substrate</name>
    </ligand>
</feature>
<dbReference type="Gene3D" id="3.40.50.1240">
    <property type="entry name" value="Phosphoglycerate mutase-like"/>
    <property type="match status" value="1"/>
</dbReference>
<reference evidence="5 6" key="1">
    <citation type="submission" date="2017-08" db="EMBL/GenBank/DDBJ databases">
        <title>Whole genome sequences of 6 clinical strains closest to Corynebacterium imitans.</title>
        <authorList>
            <person name="Bernier A.-M."/>
            <person name="Burdz T."/>
            <person name="Bernard K."/>
        </authorList>
    </citation>
    <scope>NUCLEOTIDE SEQUENCE [LARGE SCALE GENOMIC DNA]</scope>
    <source>
        <strain evidence="5 6">NML92-0415</strain>
    </source>
</reference>
<dbReference type="SUPFAM" id="SSF53098">
    <property type="entry name" value="Ribonuclease H-like"/>
    <property type="match status" value="1"/>
</dbReference>
<dbReference type="GO" id="GO:0016791">
    <property type="term" value="F:phosphatase activity"/>
    <property type="evidence" value="ECO:0007669"/>
    <property type="project" value="TreeGrafter"/>
</dbReference>
<organism evidence="5 6">
    <name type="scientific">Corynebacterium hadale</name>
    <dbReference type="NCBI Taxonomy" id="2026255"/>
    <lineage>
        <taxon>Bacteria</taxon>
        <taxon>Bacillati</taxon>
        <taxon>Actinomycetota</taxon>
        <taxon>Actinomycetes</taxon>
        <taxon>Mycobacteriales</taxon>
        <taxon>Corynebacteriaceae</taxon>
        <taxon>Corynebacterium</taxon>
    </lineage>
</organism>
<dbReference type="GO" id="GO:0004523">
    <property type="term" value="F:RNA-DNA hybrid ribonuclease activity"/>
    <property type="evidence" value="ECO:0007669"/>
    <property type="project" value="InterPro"/>
</dbReference>
<feature type="active site" description="Proton donor/acceptor; for phosphatase activity" evidence="1">
    <location>
        <position position="277"/>
    </location>
</feature>
<dbReference type="Pfam" id="PF00300">
    <property type="entry name" value="His_Phos_1"/>
    <property type="match status" value="1"/>
</dbReference>
<dbReference type="EMBL" id="NSGP01000011">
    <property type="protein sequence ID" value="PAT09988.1"/>
    <property type="molecule type" value="Genomic_DNA"/>
</dbReference>
<feature type="domain" description="RNase H type-1" evidence="4">
    <location>
        <begin position="1"/>
        <end position="139"/>
    </location>
</feature>
<dbReference type="SMART" id="SM00855">
    <property type="entry name" value="PGAM"/>
    <property type="match status" value="1"/>
</dbReference>
<evidence type="ECO:0000259" key="4">
    <source>
        <dbReference type="PROSITE" id="PS50879"/>
    </source>
</evidence>
<dbReference type="GO" id="GO:0005737">
    <property type="term" value="C:cytoplasm"/>
    <property type="evidence" value="ECO:0007669"/>
    <property type="project" value="TreeGrafter"/>
</dbReference>
<dbReference type="SUPFAM" id="SSF53254">
    <property type="entry name" value="Phosphoglycerate mutase-like"/>
    <property type="match status" value="1"/>
</dbReference>
<dbReference type="InterPro" id="IPR012337">
    <property type="entry name" value="RNaseH-like_sf"/>
</dbReference>
<name>A0AB36RN07_9CORY</name>
<dbReference type="NCBIfam" id="NF005567">
    <property type="entry name" value="PRK07238.1"/>
    <property type="match status" value="1"/>
</dbReference>
<dbReference type="AlphaFoldDB" id="A0AB36RN07"/>
<gene>
    <name evidence="5" type="ORF">CKJ80_08490</name>
</gene>
<dbReference type="Pfam" id="PF13456">
    <property type="entry name" value="RVT_3"/>
    <property type="match status" value="1"/>
</dbReference>
<dbReference type="RefSeq" id="WP_095555389.1">
    <property type="nucleotide sequence ID" value="NZ_NSGP01000011.1"/>
</dbReference>
<sequence>MKVSVFTDGGSRGNPGVAGSGAVVYGEGGETLAEIVYVVGSKSSNNVAEYHGLLRGLEAAAELGATEVAVSMDSKLVVEQMNGRWKIKHPDMQKLAVKARKLAGGFDRVTYTWVPRAKNKKADELSNKAMDAATKDGTPRIVEEASLHSGPLADATATPKAPKTRAASATAAAGHPGALVYGNSGATRTRFILLRHGQTAHSAEHRLSGSSNPELTELGRAQARRAAGALTALAQESQFGPIDAIVASPQARAQQTARAAADALGFDAFATNDGFREINFGDFEGLTRDEARGKFPQEFGEWEASVSKAPPRGESLAALHRRVTRARLKLQEERAGQTILVVSHMMPIKSVIRQGLGAGAEVFKHTYLDLASVSVVDFYDDFGVVRCVNDVAHHR</sequence>
<accession>A0AB36RN07</accession>
<dbReference type="InterPro" id="IPR036397">
    <property type="entry name" value="RNaseH_sf"/>
</dbReference>
<dbReference type="InterPro" id="IPR029033">
    <property type="entry name" value="His_PPase_superfam"/>
</dbReference>
<feature type="active site" description="Tele-phosphohistidine intermediate" evidence="1">
    <location>
        <position position="196"/>
    </location>
</feature>
<comment type="caution">
    <text evidence="5">The sequence shown here is derived from an EMBL/GenBank/DDBJ whole genome shotgun (WGS) entry which is preliminary data.</text>
</comment>
<evidence type="ECO:0000256" key="1">
    <source>
        <dbReference type="PIRSR" id="PIRSR036922-1"/>
    </source>
</evidence>
<feature type="active site" description="Proton donor/acceptor" evidence="2">
    <location>
        <position position="277"/>
    </location>
</feature>
<dbReference type="InterPro" id="IPR002156">
    <property type="entry name" value="RNaseH_domain"/>
</dbReference>
<dbReference type="PANTHER" id="PTHR48100">
    <property type="entry name" value="BROAD-SPECIFICITY PHOSPHATASE YOR283W-RELATED"/>
    <property type="match status" value="1"/>
</dbReference>
<protein>
    <submittedName>
        <fullName evidence="5">Bifunctional RNase H/acid phosphatase</fullName>
    </submittedName>
</protein>
<dbReference type="PROSITE" id="PS50879">
    <property type="entry name" value="RNASE_H_1"/>
    <property type="match status" value="1"/>
</dbReference>
<evidence type="ECO:0000256" key="2">
    <source>
        <dbReference type="PIRSR" id="PIRSR613078-1"/>
    </source>
</evidence>
<dbReference type="CDD" id="cd09279">
    <property type="entry name" value="RNase_HI_like"/>
    <property type="match status" value="1"/>
</dbReference>
<dbReference type="PIRSF" id="PIRSF036922">
    <property type="entry name" value="RNaseH_PGAM"/>
    <property type="match status" value="1"/>
</dbReference>
<dbReference type="PANTHER" id="PTHR48100:SF62">
    <property type="entry name" value="GLUCOSYL-3-PHOSPHOGLYCERATE PHOSPHATASE"/>
    <property type="match status" value="1"/>
</dbReference>
<evidence type="ECO:0000313" key="5">
    <source>
        <dbReference type="EMBL" id="PAT09988.1"/>
    </source>
</evidence>
<dbReference type="InterPro" id="IPR050275">
    <property type="entry name" value="PGM_Phosphatase"/>
</dbReference>
<dbReference type="InterPro" id="IPR013078">
    <property type="entry name" value="His_Pase_superF_clade-1"/>
</dbReference>
<proteinExistence type="predicted"/>
<dbReference type="GO" id="GO:0003676">
    <property type="term" value="F:nucleic acid binding"/>
    <property type="evidence" value="ECO:0007669"/>
    <property type="project" value="InterPro"/>
</dbReference>
<dbReference type="CDD" id="cd07067">
    <property type="entry name" value="HP_PGM_like"/>
    <property type="match status" value="1"/>
</dbReference>
<evidence type="ECO:0000313" key="6">
    <source>
        <dbReference type="Proteomes" id="UP000218041"/>
    </source>
</evidence>
<dbReference type="InterPro" id="IPR014636">
    <property type="entry name" value="RNaseH/PGlycerate_mutase"/>
</dbReference>
<dbReference type="Gene3D" id="3.30.420.10">
    <property type="entry name" value="Ribonuclease H-like superfamily/Ribonuclease H"/>
    <property type="match status" value="1"/>
</dbReference>
<evidence type="ECO:0000256" key="3">
    <source>
        <dbReference type="PIRSR" id="PIRSR613078-2"/>
    </source>
</evidence>